<feature type="transmembrane region" description="Helical" evidence="1">
    <location>
        <begin position="64"/>
        <end position="85"/>
    </location>
</feature>
<dbReference type="OMA" id="ARIYLEM"/>
<evidence type="ECO:0000313" key="2">
    <source>
        <dbReference type="EMBL" id="GCC41024.1"/>
    </source>
</evidence>
<comment type="caution">
    <text evidence="2">The sequence shown here is derived from an EMBL/GenBank/DDBJ whole genome shotgun (WGS) entry which is preliminary data.</text>
</comment>
<keyword evidence="1" id="KW-0812">Transmembrane</keyword>
<dbReference type="AlphaFoldDB" id="A0A401TEE2"/>
<protein>
    <submittedName>
        <fullName evidence="2">Uncharacterized protein</fullName>
    </submittedName>
</protein>
<accession>A0A401TEE2</accession>
<dbReference type="Proteomes" id="UP000287033">
    <property type="component" value="Unassembled WGS sequence"/>
</dbReference>
<keyword evidence="3" id="KW-1185">Reference proteome</keyword>
<reference evidence="2 3" key="1">
    <citation type="journal article" date="2018" name="Nat. Ecol. Evol.">
        <title>Shark genomes provide insights into elasmobranch evolution and the origin of vertebrates.</title>
        <authorList>
            <person name="Hara Y"/>
            <person name="Yamaguchi K"/>
            <person name="Onimaru K"/>
            <person name="Kadota M"/>
            <person name="Koyanagi M"/>
            <person name="Keeley SD"/>
            <person name="Tatsumi K"/>
            <person name="Tanaka K"/>
            <person name="Motone F"/>
            <person name="Kageyama Y"/>
            <person name="Nozu R"/>
            <person name="Adachi N"/>
            <person name="Nishimura O"/>
            <person name="Nakagawa R"/>
            <person name="Tanegashima C"/>
            <person name="Kiyatake I"/>
            <person name="Matsumoto R"/>
            <person name="Murakumo K"/>
            <person name="Nishida K"/>
            <person name="Terakita A"/>
            <person name="Kuratani S"/>
            <person name="Sato K"/>
            <person name="Hyodo S Kuraku.S."/>
        </authorList>
    </citation>
    <scope>NUCLEOTIDE SEQUENCE [LARGE SCALE GENOMIC DNA]</scope>
</reference>
<organism evidence="2 3">
    <name type="scientific">Chiloscyllium punctatum</name>
    <name type="common">Brownbanded bambooshark</name>
    <name type="synonym">Hemiscyllium punctatum</name>
    <dbReference type="NCBI Taxonomy" id="137246"/>
    <lineage>
        <taxon>Eukaryota</taxon>
        <taxon>Metazoa</taxon>
        <taxon>Chordata</taxon>
        <taxon>Craniata</taxon>
        <taxon>Vertebrata</taxon>
        <taxon>Chondrichthyes</taxon>
        <taxon>Elasmobranchii</taxon>
        <taxon>Galeomorphii</taxon>
        <taxon>Galeoidea</taxon>
        <taxon>Orectolobiformes</taxon>
        <taxon>Hemiscylliidae</taxon>
        <taxon>Chiloscyllium</taxon>
    </lineage>
</organism>
<dbReference type="OrthoDB" id="10410767at2759"/>
<keyword evidence="1" id="KW-0472">Membrane</keyword>
<keyword evidence="1" id="KW-1133">Transmembrane helix</keyword>
<evidence type="ECO:0000256" key="1">
    <source>
        <dbReference type="SAM" id="Phobius"/>
    </source>
</evidence>
<gene>
    <name evidence="2" type="ORF">chiPu_0025449</name>
</gene>
<sequence>MGNKISGCVKKEAAKNLYVKIVKKGAYEQDIKSMKYTKKFLEQATMKGLESILALISKLKMVSAAFWITGLGTTILAGCVAVDLFQNNSENVNEMTEKAVRKILHEESIQEISNLIIAYQNRYKMFANNKKKLREETTIYERDLFNQLNRVSQNMLKYPQSATVSNFLAWLKGARIYLEMLSEMVYLGIINSSAVVQAAQVHYDTMNELALAVKKQKESVIHLFRFPLGIRLTDKEVGHSVCVYYPHFSFNDINDIKDQYLTLLLDDQLKSVEEQFKSLTTDFQKKSWANFTKHLRTRAISEWCDQSVLNITKFFFKLKKSMLG</sequence>
<name>A0A401TEE2_CHIPU</name>
<proteinExistence type="predicted"/>
<evidence type="ECO:0000313" key="3">
    <source>
        <dbReference type="Proteomes" id="UP000287033"/>
    </source>
</evidence>
<dbReference type="EMBL" id="BEZZ01058811">
    <property type="protein sequence ID" value="GCC41024.1"/>
    <property type="molecule type" value="Genomic_DNA"/>
</dbReference>